<feature type="region of interest" description="Disordered" evidence="13">
    <location>
        <begin position="448"/>
        <end position="508"/>
    </location>
</feature>
<dbReference type="EMBL" id="CAJOBQ010000309">
    <property type="protein sequence ID" value="CAF4323758.1"/>
    <property type="molecule type" value="Genomic_DNA"/>
</dbReference>
<organism evidence="16 17">
    <name type="scientific">Rotaria socialis</name>
    <dbReference type="NCBI Taxonomy" id="392032"/>
    <lineage>
        <taxon>Eukaryota</taxon>
        <taxon>Metazoa</taxon>
        <taxon>Spiralia</taxon>
        <taxon>Gnathifera</taxon>
        <taxon>Rotifera</taxon>
        <taxon>Eurotatoria</taxon>
        <taxon>Bdelloidea</taxon>
        <taxon>Philodinida</taxon>
        <taxon>Philodinidae</taxon>
        <taxon>Rotaria</taxon>
    </lineage>
</organism>
<gene>
    <name evidence="15" type="ORF">HFQ381_LOCUS6725</name>
    <name evidence="16" type="ORF">TSG867_LOCUS7739</name>
</gene>
<proteinExistence type="inferred from homology"/>
<comment type="caution">
    <text evidence="16">The sequence shown here is derived from an EMBL/GenBank/DDBJ whole genome shotgun (WGS) entry which is preliminary data.</text>
</comment>
<feature type="domain" description="Tudor" evidence="14">
    <location>
        <begin position="516"/>
        <end position="574"/>
    </location>
</feature>
<feature type="compositionally biased region" description="Basic and acidic residues" evidence="13">
    <location>
        <begin position="219"/>
        <end position="228"/>
    </location>
</feature>
<comment type="similarity">
    <text evidence="3">Belongs to the SMN family.</text>
</comment>
<keyword evidence="8 12" id="KW-0175">Coiled coil</keyword>
<evidence type="ECO:0000256" key="1">
    <source>
        <dbReference type="ARBA" id="ARBA00004245"/>
    </source>
</evidence>
<evidence type="ECO:0000256" key="5">
    <source>
        <dbReference type="ARBA" id="ARBA00022490"/>
    </source>
</evidence>
<dbReference type="GO" id="GO:0007052">
    <property type="term" value="P:mitotic spindle organization"/>
    <property type="evidence" value="ECO:0007669"/>
    <property type="project" value="InterPro"/>
</dbReference>
<dbReference type="SMART" id="SM00333">
    <property type="entry name" value="TUDOR"/>
    <property type="match status" value="1"/>
</dbReference>
<keyword evidence="6" id="KW-0597">Phosphoprotein</keyword>
<evidence type="ECO:0000256" key="11">
    <source>
        <dbReference type="ARBA" id="ARBA00023242"/>
    </source>
</evidence>
<keyword evidence="7" id="KW-0507">mRNA processing</keyword>
<keyword evidence="11" id="KW-0539">Nucleus</keyword>
<dbReference type="Proteomes" id="UP000663851">
    <property type="component" value="Unassembled WGS sequence"/>
</dbReference>
<feature type="compositionally biased region" description="Low complexity" evidence="13">
    <location>
        <begin position="479"/>
        <end position="494"/>
    </location>
</feature>
<evidence type="ECO:0000313" key="17">
    <source>
        <dbReference type="Proteomes" id="UP000663862"/>
    </source>
</evidence>
<evidence type="ECO:0000256" key="8">
    <source>
        <dbReference type="ARBA" id="ARBA00023054"/>
    </source>
</evidence>
<feature type="coiled-coil region" evidence="12">
    <location>
        <begin position="1086"/>
        <end position="1166"/>
    </location>
</feature>
<dbReference type="CDD" id="cd21182">
    <property type="entry name" value="Tudor_SMN_SPF30-like"/>
    <property type="match status" value="1"/>
</dbReference>
<name>A0A820JAK0_9BILA</name>
<feature type="coiled-coil region" evidence="12">
    <location>
        <begin position="1019"/>
        <end position="1046"/>
    </location>
</feature>
<dbReference type="Proteomes" id="UP000663862">
    <property type="component" value="Unassembled WGS sequence"/>
</dbReference>
<feature type="compositionally biased region" description="Polar residues" evidence="13">
    <location>
        <begin position="448"/>
        <end position="477"/>
    </location>
</feature>
<evidence type="ECO:0000256" key="3">
    <source>
        <dbReference type="ARBA" id="ARBA00005371"/>
    </source>
</evidence>
<evidence type="ECO:0000256" key="12">
    <source>
        <dbReference type="SAM" id="Coils"/>
    </source>
</evidence>
<dbReference type="Gene3D" id="1.20.5.1700">
    <property type="match status" value="1"/>
</dbReference>
<accession>A0A820JAK0</accession>
<evidence type="ECO:0000256" key="9">
    <source>
        <dbReference type="ARBA" id="ARBA00023187"/>
    </source>
</evidence>
<feature type="compositionally biased region" description="Polar residues" evidence="13">
    <location>
        <begin position="647"/>
        <end position="678"/>
    </location>
</feature>
<evidence type="ECO:0000256" key="13">
    <source>
        <dbReference type="SAM" id="MobiDB-lite"/>
    </source>
</evidence>
<feature type="region of interest" description="Disordered" evidence="13">
    <location>
        <begin position="647"/>
        <end position="691"/>
    </location>
</feature>
<dbReference type="GO" id="GO:0005856">
    <property type="term" value="C:cytoskeleton"/>
    <property type="evidence" value="ECO:0007669"/>
    <property type="project" value="UniProtKB-SubCell"/>
</dbReference>
<keyword evidence="10" id="KW-0206">Cytoskeleton</keyword>
<feature type="region of interest" description="Disordered" evidence="13">
    <location>
        <begin position="156"/>
        <end position="313"/>
    </location>
</feature>
<dbReference type="PANTHER" id="PTHR13924">
    <property type="entry name" value="TRANSFORMING ACIDIC COILED-COIL CONTAINING PROTEIN 1/2"/>
    <property type="match status" value="1"/>
</dbReference>
<dbReference type="PANTHER" id="PTHR13924:SF10">
    <property type="entry name" value="TRANSFORMING ACIDIC COILED-COIL PROTEIN, ISOFORM K"/>
    <property type="match status" value="1"/>
</dbReference>
<dbReference type="GO" id="GO:0005737">
    <property type="term" value="C:cytoplasm"/>
    <property type="evidence" value="ECO:0007669"/>
    <property type="project" value="InterPro"/>
</dbReference>
<dbReference type="GO" id="GO:0008380">
    <property type="term" value="P:RNA splicing"/>
    <property type="evidence" value="ECO:0007669"/>
    <property type="project" value="UniProtKB-KW"/>
</dbReference>
<dbReference type="Pfam" id="PF08585">
    <property type="entry name" value="RMI1_N_C"/>
    <property type="match status" value="1"/>
</dbReference>
<evidence type="ECO:0000259" key="14">
    <source>
        <dbReference type="PROSITE" id="PS50304"/>
    </source>
</evidence>
<evidence type="ECO:0000256" key="4">
    <source>
        <dbReference type="ARBA" id="ARBA00009423"/>
    </source>
</evidence>
<keyword evidence="5" id="KW-0963">Cytoplasm</keyword>
<dbReference type="Gene3D" id="2.30.30.140">
    <property type="match status" value="1"/>
</dbReference>
<evidence type="ECO:0000256" key="7">
    <source>
        <dbReference type="ARBA" id="ARBA00022664"/>
    </source>
</evidence>
<dbReference type="Gene3D" id="2.40.50.770">
    <property type="entry name" value="RecQ-mediated genome instability protein Rmi1, C-terminal domain"/>
    <property type="match status" value="1"/>
</dbReference>
<dbReference type="EMBL" id="CAJOBO010000308">
    <property type="protein sequence ID" value="CAF4189065.1"/>
    <property type="molecule type" value="Genomic_DNA"/>
</dbReference>
<dbReference type="Pfam" id="PF06003">
    <property type="entry name" value="SMN_Tudor"/>
    <property type="match status" value="1"/>
</dbReference>
<dbReference type="SUPFAM" id="SSF63748">
    <property type="entry name" value="Tudor/PWWP/MBT"/>
    <property type="match status" value="1"/>
</dbReference>
<dbReference type="InterPro" id="IPR002999">
    <property type="entry name" value="Tudor"/>
</dbReference>
<evidence type="ECO:0000313" key="16">
    <source>
        <dbReference type="EMBL" id="CAF4323758.1"/>
    </source>
</evidence>
<dbReference type="InterPro" id="IPR042470">
    <property type="entry name" value="RMI1_N_C_sf"/>
</dbReference>
<dbReference type="AlphaFoldDB" id="A0A820JAK0"/>
<comment type="subcellular location">
    <subcellularLocation>
        <location evidence="1">Cytoplasm</location>
        <location evidence="1">Cytoskeleton</location>
    </subcellularLocation>
    <subcellularLocation>
        <location evidence="2">Nucleus</location>
        <location evidence="2">Cajal body</location>
    </subcellularLocation>
</comment>
<feature type="compositionally biased region" description="Basic and acidic residues" evidence="13">
    <location>
        <begin position="178"/>
        <end position="188"/>
    </location>
</feature>
<dbReference type="InterPro" id="IPR007707">
    <property type="entry name" value="TACC_C"/>
</dbReference>
<evidence type="ECO:0000256" key="10">
    <source>
        <dbReference type="ARBA" id="ARBA00023212"/>
    </source>
</evidence>
<comment type="similarity">
    <text evidence="4">Belongs to the TACC family.</text>
</comment>
<dbReference type="InterPro" id="IPR013894">
    <property type="entry name" value="RMI1_OB"/>
</dbReference>
<keyword evidence="9" id="KW-0508">mRNA splicing</keyword>
<dbReference type="GO" id="GO:0015030">
    <property type="term" value="C:Cajal body"/>
    <property type="evidence" value="ECO:0007669"/>
    <property type="project" value="UniProtKB-SubCell"/>
</dbReference>
<sequence>MVTVIATKEELTIPVKNGLTGSDSNDNERPFPFIKDYQEVDFHRLVSCKPFPDDLFGRVDGQILKSSIKGTFFVQIDGIEPCIQIIHQNEQTNDNNRLFLTITDGIRTVKAIANGHIPSLNFNTKIGSKLLLIDTIPIQDGLLQLTHDNTQYQYGSNTYSRARSTRRGHGSGSYRSSYEGRRNSRYDNDDGETNFFKRPPPKNTLMDFMTSLKLSNDNENEKSKEGHDNHKRRFHNEQNNGTNSTNKINSQPHYSLNNNNNNYNETVQQDETDEQIDPEDDPSHANHRERRNPLPPRLQRVQEERSRRNTNRYYDESILGNDLNSIYSNDTISNQALSSSSYIRHGDQTSYIPNSSSSGPQHTNSINAYAQPTNIIAGVSSSTPNHLTYFQAPSSLTYNLAGIPSPSFHNHQALIGPSYANDHLTFCYGAPYGTPSYLPSTITNNYNGDTKHNGTTHSDNETTTSAASQNDENNDSGIKSETSTSEQKQTSLSSNDSNTTFQEEKHRDSNLNLRHRWRVGDMCLARWSDDGEFYYATVVDIQSSFCTVMYHDYNNYEQVRFSDLKVLPRDQQYYSLIHPTSDFNILAANTYFPPRTNYYPTTLDGCIMMPEPPPFPFNSAGTLYMYPTQIPSRSRSDRYNTNGFQQQIQPNENIDSLSPSNNSNDTSGVDSTTTMLSSNDEHQQQDSLLPQPCSITDAPLVLVSSDELSERCTMTTTTDINSMMFHSSSRMNDETNNSFILNQSLDRMDIDDNSHVLIPPPSTTINGHVLPGINDDGNLVGDKKDVFHQGNPMLNKSFDVLPQVKDDNIPSVDLILEENMKNNNLLDTTVELPNNIEVLDEKPSYELNVLKPVNNIETSTNVPSLLSNQFSLEYPYDLPQREENIQPSSPNSVETITGLAKNIKLNANKTIDGQESSTSILNNDKVFDTNTFILKKKERRKMATPVNENSFNGTIDEALSDLANKQSSFNTPPVSVDATVISRLVAVNSSSQQVPIEPTRIIECVEQYYRILFRVCECTEELKQELRHVKSERDQMSEDLINAENAFTDVKKRNEKLKLIINEHKTNTETLKRFSEESVRYTEEQKQKYAVLKQHAQEKLNEANSEIERLRRVHRSEIEGVQAQLRYAQLRVQSLEQEIKSVKQELEQKKKENIELTNICDELLATNKR</sequence>
<protein>
    <recommendedName>
        <fullName evidence="14">Tudor domain-containing protein</fullName>
    </recommendedName>
</protein>
<dbReference type="InterPro" id="IPR010304">
    <property type="entry name" value="SMN_Tudor"/>
</dbReference>
<dbReference type="GO" id="GO:0003723">
    <property type="term" value="F:RNA binding"/>
    <property type="evidence" value="ECO:0007669"/>
    <property type="project" value="InterPro"/>
</dbReference>
<dbReference type="GO" id="GO:0006397">
    <property type="term" value="P:mRNA processing"/>
    <property type="evidence" value="ECO:0007669"/>
    <property type="project" value="UniProtKB-KW"/>
</dbReference>
<dbReference type="PROSITE" id="PS50304">
    <property type="entry name" value="TUDOR"/>
    <property type="match status" value="1"/>
</dbReference>
<feature type="compositionally biased region" description="Acidic residues" evidence="13">
    <location>
        <begin position="268"/>
        <end position="280"/>
    </location>
</feature>
<dbReference type="InterPro" id="IPR039915">
    <property type="entry name" value="TACC"/>
</dbReference>
<evidence type="ECO:0000313" key="15">
    <source>
        <dbReference type="EMBL" id="CAF4189065.1"/>
    </source>
</evidence>
<reference evidence="16" key="1">
    <citation type="submission" date="2021-02" db="EMBL/GenBank/DDBJ databases">
        <authorList>
            <person name="Nowell W R."/>
        </authorList>
    </citation>
    <scope>NUCLEOTIDE SEQUENCE</scope>
</reference>
<evidence type="ECO:0000256" key="6">
    <source>
        <dbReference type="ARBA" id="ARBA00022553"/>
    </source>
</evidence>
<feature type="compositionally biased region" description="Polar residues" evidence="13">
    <location>
        <begin position="237"/>
        <end position="256"/>
    </location>
</feature>
<dbReference type="Pfam" id="PF05010">
    <property type="entry name" value="TACC_C"/>
    <property type="match status" value="1"/>
</dbReference>
<evidence type="ECO:0000256" key="2">
    <source>
        <dbReference type="ARBA" id="ARBA00004408"/>
    </source>
</evidence>